<dbReference type="EMBL" id="BRYB01001181">
    <property type="protein sequence ID" value="GMI19912.1"/>
    <property type="molecule type" value="Genomic_DNA"/>
</dbReference>
<dbReference type="PANTHER" id="PTHR43184">
    <property type="entry name" value="MAJOR FACILITATOR SUPERFAMILY TRANSPORTER 16, ISOFORM B"/>
    <property type="match status" value="1"/>
</dbReference>
<keyword evidence="4" id="KW-0762">Sugar transport</keyword>
<dbReference type="InterPro" id="IPR036259">
    <property type="entry name" value="MFS_trans_sf"/>
</dbReference>
<reference evidence="11 12" key="1">
    <citation type="journal article" date="2023" name="Commun. Biol.">
        <title>Genome analysis of Parmales, the sister group of diatoms, reveals the evolutionary specialization of diatoms from phago-mixotrophs to photoautotrophs.</title>
        <authorList>
            <person name="Ban H."/>
            <person name="Sato S."/>
            <person name="Yoshikawa S."/>
            <person name="Yamada K."/>
            <person name="Nakamura Y."/>
            <person name="Ichinomiya M."/>
            <person name="Sato N."/>
            <person name="Blanc-Mathieu R."/>
            <person name="Endo H."/>
            <person name="Kuwata A."/>
            <person name="Ogata H."/>
        </authorList>
    </citation>
    <scope>NUCLEOTIDE SEQUENCE [LARGE SCALE GENOMIC DNA]</scope>
</reference>
<feature type="domain" description="Major facilitator superfamily (MFS) profile" evidence="10">
    <location>
        <begin position="224"/>
        <end position="432"/>
    </location>
</feature>
<feature type="transmembrane region" description="Helical" evidence="8">
    <location>
        <begin position="358"/>
        <end position="377"/>
    </location>
</feature>
<evidence type="ECO:0000256" key="5">
    <source>
        <dbReference type="ARBA" id="ARBA00022692"/>
    </source>
</evidence>
<dbReference type="SUPFAM" id="SSF103473">
    <property type="entry name" value="MFS general substrate transporter"/>
    <property type="match status" value="1"/>
</dbReference>
<evidence type="ECO:0000313" key="11">
    <source>
        <dbReference type="EMBL" id="GMI19912.1"/>
    </source>
</evidence>
<dbReference type="PIRSF" id="PIRSF002808">
    <property type="entry name" value="Hexose_phosphate_transp"/>
    <property type="match status" value="1"/>
</dbReference>
<feature type="transmembrane region" description="Helical" evidence="8">
    <location>
        <begin position="292"/>
        <end position="311"/>
    </location>
</feature>
<feature type="transmembrane region" description="Helical" evidence="8">
    <location>
        <begin position="219"/>
        <end position="241"/>
    </location>
</feature>
<evidence type="ECO:0000256" key="2">
    <source>
        <dbReference type="ARBA" id="ARBA00009598"/>
    </source>
</evidence>
<gene>
    <name evidence="11" type="ORF">TeGR_g10064</name>
</gene>
<proteinExistence type="inferred from homology"/>
<evidence type="ECO:0000256" key="3">
    <source>
        <dbReference type="ARBA" id="ARBA00022448"/>
    </source>
</evidence>
<evidence type="ECO:0000256" key="9">
    <source>
        <dbReference type="SAM" id="SignalP"/>
    </source>
</evidence>
<dbReference type="PROSITE" id="PS50850">
    <property type="entry name" value="MFS"/>
    <property type="match status" value="1"/>
</dbReference>
<sequence length="432" mass="45466">MHPHRLARLKMILALYLTLLRKADSIVKSSLMEDRGYTLQDLSSSDSAYLLSYTVSMVFSPTIPLPPNQLMALGMTGIAFTSYLKATASSPAVFVSLQVFHAAFQATGWPTCVRLLSVWMSGDLGVSRGTGMGLWTTCQSIGGVVGALLATSFLASTGDAYTWHVPLLLAWACFCFFYISEEPPGGGEAAAKVQTDVESGSSSPSKAATAPYVTFKAALLLPTVAITASSYFFLKFLRYSLLMWLPFYYKEGLKFSADEAGFLSATFELGGLVGTPLIGYVSDRYLHGRRDLAAAIFMGGASSALLLAAAAGPLGKAANGACMAAVGVLVIGPDSVLSGTIAQDIGLKNGLGPQGVGAVAGLMNGIGSLGAIFQSPATAYISSEFGWRPLFYVFSMCAAVSSAILFYVCKNRRGSEIAIGGALCLMLLLEMF</sequence>
<keyword evidence="3" id="KW-0813">Transport</keyword>
<evidence type="ECO:0000313" key="12">
    <source>
        <dbReference type="Proteomes" id="UP001165060"/>
    </source>
</evidence>
<dbReference type="PANTHER" id="PTHR43184:SF12">
    <property type="entry name" value="SUGAR PHOSPHATE EXCHANGER 3"/>
    <property type="match status" value="1"/>
</dbReference>
<evidence type="ECO:0000256" key="8">
    <source>
        <dbReference type="SAM" id="Phobius"/>
    </source>
</evidence>
<feature type="transmembrane region" description="Helical" evidence="8">
    <location>
        <begin position="261"/>
        <end position="280"/>
    </location>
</feature>
<keyword evidence="9" id="KW-0732">Signal</keyword>
<keyword evidence="5 8" id="KW-0812">Transmembrane</keyword>
<dbReference type="InterPro" id="IPR011701">
    <property type="entry name" value="MFS"/>
</dbReference>
<evidence type="ECO:0000256" key="4">
    <source>
        <dbReference type="ARBA" id="ARBA00022597"/>
    </source>
</evidence>
<comment type="caution">
    <text evidence="11">The sequence shown here is derived from an EMBL/GenBank/DDBJ whole genome shotgun (WGS) entry which is preliminary data.</text>
</comment>
<dbReference type="InterPro" id="IPR000849">
    <property type="entry name" value="Sugar_P_transporter"/>
</dbReference>
<name>A0ABQ6M5N2_9STRA</name>
<comment type="similarity">
    <text evidence="2">Belongs to the major facilitator superfamily. Organophosphate:Pi antiporter (OPA) (TC 2.A.1.4) family.</text>
</comment>
<keyword evidence="7 8" id="KW-0472">Membrane</keyword>
<protein>
    <recommendedName>
        <fullName evidence="10">Major facilitator superfamily (MFS) profile domain-containing protein</fullName>
    </recommendedName>
</protein>
<keyword evidence="6 8" id="KW-1133">Transmembrane helix</keyword>
<accession>A0ABQ6M5N2</accession>
<feature type="signal peptide" evidence="9">
    <location>
        <begin position="1"/>
        <end position="25"/>
    </location>
</feature>
<evidence type="ECO:0000256" key="1">
    <source>
        <dbReference type="ARBA" id="ARBA00004141"/>
    </source>
</evidence>
<evidence type="ECO:0000256" key="7">
    <source>
        <dbReference type="ARBA" id="ARBA00023136"/>
    </source>
</evidence>
<dbReference type="InterPro" id="IPR020846">
    <property type="entry name" value="MFS_dom"/>
</dbReference>
<feature type="transmembrane region" description="Helical" evidence="8">
    <location>
        <begin position="161"/>
        <end position="179"/>
    </location>
</feature>
<feature type="chain" id="PRO_5046260086" description="Major facilitator superfamily (MFS) profile domain-containing protein" evidence="9">
    <location>
        <begin position="26"/>
        <end position="432"/>
    </location>
</feature>
<keyword evidence="12" id="KW-1185">Reference proteome</keyword>
<dbReference type="Pfam" id="PF07690">
    <property type="entry name" value="MFS_1"/>
    <property type="match status" value="1"/>
</dbReference>
<evidence type="ECO:0000259" key="10">
    <source>
        <dbReference type="PROSITE" id="PS50850"/>
    </source>
</evidence>
<comment type="subcellular location">
    <subcellularLocation>
        <location evidence="1">Membrane</location>
        <topology evidence="1">Multi-pass membrane protein</topology>
    </subcellularLocation>
</comment>
<organism evidence="11 12">
    <name type="scientific">Tetraparma gracilis</name>
    <dbReference type="NCBI Taxonomy" id="2962635"/>
    <lineage>
        <taxon>Eukaryota</taxon>
        <taxon>Sar</taxon>
        <taxon>Stramenopiles</taxon>
        <taxon>Ochrophyta</taxon>
        <taxon>Bolidophyceae</taxon>
        <taxon>Parmales</taxon>
        <taxon>Triparmaceae</taxon>
        <taxon>Tetraparma</taxon>
    </lineage>
</organism>
<feature type="transmembrane region" description="Helical" evidence="8">
    <location>
        <begin position="389"/>
        <end position="409"/>
    </location>
</feature>
<feature type="transmembrane region" description="Helical" evidence="8">
    <location>
        <begin position="134"/>
        <end position="155"/>
    </location>
</feature>
<evidence type="ECO:0000256" key="6">
    <source>
        <dbReference type="ARBA" id="ARBA00022989"/>
    </source>
</evidence>
<dbReference type="Gene3D" id="1.20.1250.20">
    <property type="entry name" value="MFS general substrate transporter like domains"/>
    <property type="match status" value="2"/>
</dbReference>
<dbReference type="Proteomes" id="UP001165060">
    <property type="component" value="Unassembled WGS sequence"/>
</dbReference>